<dbReference type="HOGENOM" id="CLU_961229_0_0_1"/>
<proteinExistence type="predicted"/>
<dbReference type="EMBL" id="JH598187">
    <property type="status" value="NOT_ANNOTATED_CDS"/>
    <property type="molecule type" value="Genomic_DNA"/>
</dbReference>
<name>M4BEV1_HYAAE</name>
<dbReference type="InParanoid" id="M4BEV1"/>
<reference evidence="2" key="1">
    <citation type="journal article" date="2010" name="Science">
        <title>Signatures of adaptation to obligate biotrophy in the Hyaloperonospora arabidopsidis genome.</title>
        <authorList>
            <person name="Baxter L."/>
            <person name="Tripathy S."/>
            <person name="Ishaque N."/>
            <person name="Boot N."/>
            <person name="Cabral A."/>
            <person name="Kemen E."/>
            <person name="Thines M."/>
            <person name="Ah-Fong A."/>
            <person name="Anderson R."/>
            <person name="Badejoko W."/>
            <person name="Bittner-Eddy P."/>
            <person name="Boore J.L."/>
            <person name="Chibucos M.C."/>
            <person name="Coates M."/>
            <person name="Dehal P."/>
            <person name="Delehaunty K."/>
            <person name="Dong S."/>
            <person name="Downton P."/>
            <person name="Dumas B."/>
            <person name="Fabro G."/>
            <person name="Fronick C."/>
            <person name="Fuerstenberg S.I."/>
            <person name="Fulton L."/>
            <person name="Gaulin E."/>
            <person name="Govers F."/>
            <person name="Hughes L."/>
            <person name="Humphray S."/>
            <person name="Jiang R.H."/>
            <person name="Judelson H."/>
            <person name="Kamoun S."/>
            <person name="Kyung K."/>
            <person name="Meijer H."/>
            <person name="Minx P."/>
            <person name="Morris P."/>
            <person name="Nelson J."/>
            <person name="Phuntumart V."/>
            <person name="Qutob D."/>
            <person name="Rehmany A."/>
            <person name="Rougon-Cardoso A."/>
            <person name="Ryden P."/>
            <person name="Torto-Alalibo T."/>
            <person name="Studholme D."/>
            <person name="Wang Y."/>
            <person name="Win J."/>
            <person name="Wood J."/>
            <person name="Clifton S.W."/>
            <person name="Rogers J."/>
            <person name="Van den Ackerveken G."/>
            <person name="Jones J.D."/>
            <person name="McDowell J.M."/>
            <person name="Beynon J."/>
            <person name="Tyler B.M."/>
        </authorList>
    </citation>
    <scope>NUCLEOTIDE SEQUENCE [LARGE SCALE GENOMIC DNA]</scope>
    <source>
        <strain evidence="2">Emoy2</strain>
    </source>
</reference>
<organism evidence="1 2">
    <name type="scientific">Hyaloperonospora arabidopsidis (strain Emoy2)</name>
    <name type="common">Downy mildew agent</name>
    <name type="synonym">Peronospora arabidopsidis</name>
    <dbReference type="NCBI Taxonomy" id="559515"/>
    <lineage>
        <taxon>Eukaryota</taxon>
        <taxon>Sar</taxon>
        <taxon>Stramenopiles</taxon>
        <taxon>Oomycota</taxon>
        <taxon>Peronosporomycetes</taxon>
        <taxon>Peronosporales</taxon>
        <taxon>Peronosporaceae</taxon>
        <taxon>Hyaloperonospora</taxon>
    </lineage>
</organism>
<evidence type="ECO:0000313" key="1">
    <source>
        <dbReference type="EnsemblProtists" id="HpaP804819"/>
    </source>
</evidence>
<reference evidence="1" key="2">
    <citation type="submission" date="2015-06" db="UniProtKB">
        <authorList>
            <consortium name="EnsemblProtists"/>
        </authorList>
    </citation>
    <scope>IDENTIFICATION</scope>
    <source>
        <strain evidence="1">Emoy2</strain>
    </source>
</reference>
<dbReference type="VEuPathDB" id="FungiDB:HpaG804819"/>
<dbReference type="Proteomes" id="UP000011713">
    <property type="component" value="Unassembled WGS sequence"/>
</dbReference>
<dbReference type="AlphaFoldDB" id="M4BEV1"/>
<protein>
    <submittedName>
        <fullName evidence="1">Uncharacterized protein</fullName>
    </submittedName>
</protein>
<sequence length="290" mass="31100">MQPASWYYCNVIDTVETSWVVPIAQDHRRADRVATKASVARFLTFFDVPMDDELAVPRSTFVLAAATSDSSNVEVARDTEEGETELEWVATEVVGGGEGAVLETEVVGLIEKETIVQLVTVEEEEEAVSQVMTSVEIEQEVVVAVKNEEGDVAVAQTVEKEVLTTSGEGAETKGKMEEEVVEAVRVSVATKLPTTDDECKTAIQLESSEVSAVEVVESTRAASVIEDPNSEIEETMVIDRELAATEAADSMARTSSLSCIPDHIRNNSYAVSSVAVAVAAAVAATLLARR</sequence>
<evidence type="ECO:0000313" key="2">
    <source>
        <dbReference type="Proteomes" id="UP000011713"/>
    </source>
</evidence>
<keyword evidence="2" id="KW-1185">Reference proteome</keyword>
<accession>M4BEV1</accession>
<dbReference type="EnsemblProtists" id="HpaT804819">
    <property type="protein sequence ID" value="HpaP804819"/>
    <property type="gene ID" value="HpaG804819"/>
</dbReference>
<dbReference type="eggNOG" id="ENOG502SY4I">
    <property type="taxonomic scope" value="Eukaryota"/>
</dbReference>